<sequence>MSLADRVIEALKAGKSAGMATLIEDVEAGILAAERRNTQAAERALDPFLAESETAEARQTAQDATYERDRLVNAAKRLREARSSFIAAEQQAERRRMYDDALAKRDAAVESLRDYPELANAIGEILAEVHAAENAVMLANQNLPAGVQGLEGVETLSRGPMLDAYLTAPMSLLRIILPAMRHRGMPIYGPDRSSLYSTPVFTPEITSSAERPSSDAETAEAPETVGARQGASAPNSNPGAARSAAASDRTGEAGVSWSAPSPVRPMFHDAGEAA</sequence>
<gene>
    <name evidence="2" type="ORF">D3218_19055</name>
</gene>
<organism evidence="2 3">
    <name type="scientific">Aureimonas flava</name>
    <dbReference type="NCBI Taxonomy" id="2320271"/>
    <lineage>
        <taxon>Bacteria</taxon>
        <taxon>Pseudomonadati</taxon>
        <taxon>Pseudomonadota</taxon>
        <taxon>Alphaproteobacteria</taxon>
        <taxon>Hyphomicrobiales</taxon>
        <taxon>Aurantimonadaceae</taxon>
        <taxon>Aureimonas</taxon>
    </lineage>
</organism>
<keyword evidence="3" id="KW-1185">Reference proteome</keyword>
<dbReference type="RefSeq" id="WP_119541667.1">
    <property type="nucleotide sequence ID" value="NZ_QYRN01000017.1"/>
</dbReference>
<dbReference type="AlphaFoldDB" id="A0A3A1WHB2"/>
<dbReference type="Proteomes" id="UP000265750">
    <property type="component" value="Unassembled WGS sequence"/>
</dbReference>
<feature type="region of interest" description="Disordered" evidence="1">
    <location>
        <begin position="205"/>
        <end position="274"/>
    </location>
</feature>
<evidence type="ECO:0000313" key="3">
    <source>
        <dbReference type="Proteomes" id="UP000265750"/>
    </source>
</evidence>
<dbReference type="EMBL" id="QYRN01000017">
    <property type="protein sequence ID" value="RIX97162.1"/>
    <property type="molecule type" value="Genomic_DNA"/>
</dbReference>
<evidence type="ECO:0000313" key="2">
    <source>
        <dbReference type="EMBL" id="RIX97162.1"/>
    </source>
</evidence>
<comment type="caution">
    <text evidence="2">The sequence shown here is derived from an EMBL/GenBank/DDBJ whole genome shotgun (WGS) entry which is preliminary data.</text>
</comment>
<evidence type="ECO:0000256" key="1">
    <source>
        <dbReference type="SAM" id="MobiDB-lite"/>
    </source>
</evidence>
<name>A0A3A1WHB2_9HYPH</name>
<protein>
    <submittedName>
        <fullName evidence="2">Uncharacterized protein</fullName>
    </submittedName>
</protein>
<reference evidence="3" key="1">
    <citation type="submission" date="2018-09" db="EMBL/GenBank/DDBJ databases">
        <authorList>
            <person name="Tuo L."/>
        </authorList>
    </citation>
    <scope>NUCLEOTIDE SEQUENCE [LARGE SCALE GENOMIC DNA]</scope>
    <source>
        <strain evidence="3">M2BS4Y-1</strain>
    </source>
</reference>
<accession>A0A3A1WHB2</accession>
<proteinExistence type="predicted"/>